<protein>
    <submittedName>
        <fullName evidence="4">L-cystine-binding protein TcyJ</fullName>
    </submittedName>
</protein>
<evidence type="ECO:0000256" key="1">
    <source>
        <dbReference type="ARBA" id="ARBA00022729"/>
    </source>
</evidence>
<reference evidence="4" key="1">
    <citation type="submission" date="2016-08" db="EMBL/GenBank/DDBJ databases">
        <title>Complete Genome Seqeunce of Paenibacillus sp. BIHB 4019 from tea rhizoplane.</title>
        <authorList>
            <person name="Thakur R."/>
            <person name="Swarnkar M.K."/>
            <person name="Gulati A."/>
        </authorList>
    </citation>
    <scope>NUCLEOTIDE SEQUENCE [LARGE SCALE GENOMIC DNA]</scope>
    <source>
        <strain evidence="4">BIHB4019</strain>
    </source>
</reference>
<dbReference type="EMBL" id="CP016808">
    <property type="protein sequence ID" value="ANY68096.1"/>
    <property type="molecule type" value="Genomic_DNA"/>
</dbReference>
<evidence type="ECO:0000256" key="2">
    <source>
        <dbReference type="SAM" id="SignalP"/>
    </source>
</evidence>
<dbReference type="InterPro" id="IPR001638">
    <property type="entry name" value="Solute-binding_3/MltF_N"/>
</dbReference>
<dbReference type="PROSITE" id="PS51257">
    <property type="entry name" value="PROKAR_LIPOPROTEIN"/>
    <property type="match status" value="1"/>
</dbReference>
<dbReference type="SMART" id="SM00062">
    <property type="entry name" value="PBPb"/>
    <property type="match status" value="1"/>
</dbReference>
<evidence type="ECO:0000313" key="4">
    <source>
        <dbReference type="EMBL" id="ANY68096.1"/>
    </source>
</evidence>
<accession>A0A1B2DK78</accession>
<feature type="chain" id="PRO_5038740577" evidence="2">
    <location>
        <begin position="20"/>
        <end position="286"/>
    </location>
</feature>
<keyword evidence="1 2" id="KW-0732">Signal</keyword>
<sequence length="286" mass="31841">MKKRTFLATLLVLSFTLTACGAANNGTKETADSGSGASASPAQEVKKIIVGTGTQFPNVCFIDEDGKLTGFDVELVRELDKRLPEYEFEFQTQEFSSLLLSLETKKIDFVAHQMEKNPEREAKFLFNKEPYSIFLSKIAVYRDNTTIKSIDDLTGKKIFTSPTSNQAFFLEQYNKEHNNPYEIVYSSGAANDRIALLKSGRVDATLATDFSLPFYPDTDGNPAMKTVGDPLIQSDVLFVLRKDSQELADKLDAAIKEVKADGTLSKLSIEWLGEDYTKPLDEVVKK</sequence>
<name>A0A1B2DK78_9BACL</name>
<feature type="domain" description="Solute-binding protein family 3/N-terminal" evidence="3">
    <location>
        <begin position="47"/>
        <end position="275"/>
    </location>
</feature>
<dbReference type="AlphaFoldDB" id="A0A1B2DK78"/>
<dbReference type="RefSeq" id="WP_099519251.1">
    <property type="nucleotide sequence ID" value="NZ_CP016808.1"/>
</dbReference>
<dbReference type="PANTHER" id="PTHR35936:SF18">
    <property type="entry name" value="L-CYSTINE-BINDING PROTEIN TCYJ"/>
    <property type="match status" value="1"/>
</dbReference>
<feature type="signal peptide" evidence="2">
    <location>
        <begin position="1"/>
        <end position="19"/>
    </location>
</feature>
<proteinExistence type="predicted"/>
<dbReference type="Pfam" id="PF00497">
    <property type="entry name" value="SBP_bac_3"/>
    <property type="match status" value="1"/>
</dbReference>
<gene>
    <name evidence="4" type="ORF">BBD42_17650</name>
</gene>
<organism evidence="4">
    <name type="scientific">Paenibacillus sp. BIHB 4019</name>
    <dbReference type="NCBI Taxonomy" id="1870819"/>
    <lineage>
        <taxon>Bacteria</taxon>
        <taxon>Bacillati</taxon>
        <taxon>Bacillota</taxon>
        <taxon>Bacilli</taxon>
        <taxon>Bacillales</taxon>
        <taxon>Paenibacillaceae</taxon>
        <taxon>Paenibacillus</taxon>
    </lineage>
</organism>
<dbReference type="PANTHER" id="PTHR35936">
    <property type="entry name" value="MEMBRANE-BOUND LYTIC MUREIN TRANSGLYCOSYLASE F"/>
    <property type="match status" value="1"/>
</dbReference>
<dbReference type="SUPFAM" id="SSF53850">
    <property type="entry name" value="Periplasmic binding protein-like II"/>
    <property type="match status" value="1"/>
</dbReference>
<evidence type="ECO:0000259" key="3">
    <source>
        <dbReference type="SMART" id="SM00062"/>
    </source>
</evidence>
<dbReference type="Gene3D" id="3.40.190.10">
    <property type="entry name" value="Periplasmic binding protein-like II"/>
    <property type="match status" value="2"/>
</dbReference>